<evidence type="ECO:0000256" key="1">
    <source>
        <dbReference type="SAM" id="SignalP"/>
    </source>
</evidence>
<dbReference type="SUPFAM" id="SSF56496">
    <property type="entry name" value="Fibrinogen C-terminal domain-like"/>
    <property type="match status" value="1"/>
</dbReference>
<evidence type="ECO:0000313" key="3">
    <source>
        <dbReference type="EMBL" id="VDI67077.1"/>
    </source>
</evidence>
<dbReference type="Pfam" id="PF00147">
    <property type="entry name" value="Fibrinogen_C"/>
    <property type="match status" value="1"/>
</dbReference>
<proteinExistence type="predicted"/>
<feature type="domain" description="Fibrinogen C-terminal" evidence="2">
    <location>
        <begin position="122"/>
        <end position="203"/>
    </location>
</feature>
<dbReference type="AlphaFoldDB" id="A0A8B6GPU0"/>
<dbReference type="PANTHER" id="PTHR19143">
    <property type="entry name" value="FIBRINOGEN/TENASCIN/ANGIOPOEITIN"/>
    <property type="match status" value="1"/>
</dbReference>
<dbReference type="InterPro" id="IPR036056">
    <property type="entry name" value="Fibrinogen-like_C"/>
</dbReference>
<dbReference type="InterPro" id="IPR002181">
    <property type="entry name" value="Fibrinogen_a/b/g_C_dom"/>
</dbReference>
<gene>
    <name evidence="3" type="ORF">MGAL_10B063759</name>
</gene>
<keyword evidence="4" id="KW-1185">Reference proteome</keyword>
<dbReference type="NCBIfam" id="NF040941">
    <property type="entry name" value="GGGWT_bact"/>
    <property type="match status" value="1"/>
</dbReference>
<evidence type="ECO:0000313" key="4">
    <source>
        <dbReference type="Proteomes" id="UP000596742"/>
    </source>
</evidence>
<dbReference type="Gene3D" id="3.90.215.10">
    <property type="entry name" value="Gamma Fibrinogen, chain A, domain 1"/>
    <property type="match status" value="1"/>
</dbReference>
<feature type="signal peptide" evidence="1">
    <location>
        <begin position="1"/>
        <end position="24"/>
    </location>
</feature>
<name>A0A8B6GPU0_MYTGA</name>
<dbReference type="SMART" id="SM00186">
    <property type="entry name" value="FBG"/>
    <property type="match status" value="1"/>
</dbReference>
<feature type="chain" id="PRO_5032802107" description="Fibrinogen C-terminal domain-containing protein" evidence="1">
    <location>
        <begin position="25"/>
        <end position="275"/>
    </location>
</feature>
<dbReference type="EMBL" id="UYJE01008764">
    <property type="protein sequence ID" value="VDI67077.1"/>
    <property type="molecule type" value="Genomic_DNA"/>
</dbReference>
<dbReference type="GO" id="GO:0005615">
    <property type="term" value="C:extracellular space"/>
    <property type="evidence" value="ECO:0007669"/>
    <property type="project" value="TreeGrafter"/>
</dbReference>
<comment type="caution">
    <text evidence="3">The sequence shown here is derived from an EMBL/GenBank/DDBJ whole genome shotgun (WGS) entry which is preliminary data.</text>
</comment>
<dbReference type="OrthoDB" id="6145874at2759"/>
<dbReference type="InterPro" id="IPR014716">
    <property type="entry name" value="Fibrinogen_a/b/g_C_1"/>
</dbReference>
<evidence type="ECO:0000259" key="2">
    <source>
        <dbReference type="PROSITE" id="PS51406"/>
    </source>
</evidence>
<reference evidence="3" key="1">
    <citation type="submission" date="2018-11" db="EMBL/GenBank/DDBJ databases">
        <authorList>
            <person name="Alioto T."/>
            <person name="Alioto T."/>
        </authorList>
    </citation>
    <scope>NUCLEOTIDE SEQUENCE</scope>
</reference>
<sequence length="275" mass="31193">MEKCLIFIGLICSVLLAGIKSTSTRDDMVETPVVDNQNVPLLAMFDMTKVNKRIKEYISDAFENMKGNLTVNIKKEIKDYFDDMKQNSTDAISEARRTAEENTKKEIKDYLVDMKQNSTDAISEALTPRDCSDLDRKKVRSGVYKIFPEGTAGFNASCDMETDGGGWTVFQRRQDGKVDFYRGWLEYVKGFGDVKTEFWLDLEDFNGNKAYAKYSTFNIGDQSTNHIMATAEPQAMRSSSMTNKLSRRKIKIMTAFIENCAEKYNGLGGMLLLSF</sequence>
<accession>A0A8B6GPU0</accession>
<dbReference type="Proteomes" id="UP000596742">
    <property type="component" value="Unassembled WGS sequence"/>
</dbReference>
<dbReference type="InterPro" id="IPR050373">
    <property type="entry name" value="Fibrinogen_C-term_domain"/>
</dbReference>
<organism evidence="3 4">
    <name type="scientific">Mytilus galloprovincialis</name>
    <name type="common">Mediterranean mussel</name>
    <dbReference type="NCBI Taxonomy" id="29158"/>
    <lineage>
        <taxon>Eukaryota</taxon>
        <taxon>Metazoa</taxon>
        <taxon>Spiralia</taxon>
        <taxon>Lophotrochozoa</taxon>
        <taxon>Mollusca</taxon>
        <taxon>Bivalvia</taxon>
        <taxon>Autobranchia</taxon>
        <taxon>Pteriomorphia</taxon>
        <taxon>Mytilida</taxon>
        <taxon>Mytiloidea</taxon>
        <taxon>Mytilidae</taxon>
        <taxon>Mytilinae</taxon>
        <taxon>Mytilus</taxon>
    </lineage>
</organism>
<keyword evidence="1" id="KW-0732">Signal</keyword>
<protein>
    <recommendedName>
        <fullName evidence="2">Fibrinogen C-terminal domain-containing protein</fullName>
    </recommendedName>
</protein>
<dbReference type="PROSITE" id="PS51406">
    <property type="entry name" value="FIBRINOGEN_C_2"/>
    <property type="match status" value="1"/>
</dbReference>